<evidence type="ECO:0000313" key="2">
    <source>
        <dbReference type="EMBL" id="KAH7366954.1"/>
    </source>
</evidence>
<feature type="transmembrane region" description="Helical" evidence="1">
    <location>
        <begin position="178"/>
        <end position="202"/>
    </location>
</feature>
<evidence type="ECO:0000313" key="3">
    <source>
        <dbReference type="Proteomes" id="UP000813385"/>
    </source>
</evidence>
<keyword evidence="1" id="KW-0472">Membrane</keyword>
<organism evidence="2 3">
    <name type="scientific">Plectosphaerella cucumerina</name>
    <dbReference type="NCBI Taxonomy" id="40658"/>
    <lineage>
        <taxon>Eukaryota</taxon>
        <taxon>Fungi</taxon>
        <taxon>Dikarya</taxon>
        <taxon>Ascomycota</taxon>
        <taxon>Pezizomycotina</taxon>
        <taxon>Sordariomycetes</taxon>
        <taxon>Hypocreomycetidae</taxon>
        <taxon>Glomerellales</taxon>
        <taxon>Plectosphaerellaceae</taxon>
        <taxon>Plectosphaerella</taxon>
    </lineage>
</organism>
<name>A0A8K0TP52_9PEZI</name>
<dbReference type="Proteomes" id="UP000813385">
    <property type="component" value="Unassembled WGS sequence"/>
</dbReference>
<dbReference type="EMBL" id="JAGPXD010000002">
    <property type="protein sequence ID" value="KAH7366954.1"/>
    <property type="molecule type" value="Genomic_DNA"/>
</dbReference>
<dbReference type="OrthoDB" id="4480814at2759"/>
<proteinExistence type="predicted"/>
<comment type="caution">
    <text evidence="2">The sequence shown here is derived from an EMBL/GenBank/DDBJ whole genome shotgun (WGS) entry which is preliminary data.</text>
</comment>
<keyword evidence="1" id="KW-1133">Transmembrane helix</keyword>
<feature type="transmembrane region" description="Helical" evidence="1">
    <location>
        <begin position="147"/>
        <end position="166"/>
    </location>
</feature>
<sequence length="297" mass="31962">MPIPPRGPSPVSGRKTRISAALGTSALSLLCLLIVLTSGLGSPPGGVGWLSFAVIDCSDVQTKIDNQSFRGLPDANDYSKHKDFYALYLWTYCSGHVAPRGGGHVVDFCARSGTKSLFNLYRYWAVWGAQVHQEGTRFYWLEHGPNGLYIAYLAAAALGVSTLLVARRSSITNVVSPLTVFLSSLSFAAALMTATAAQFTFGQLMERTSHPEVGATPQKHGHVVYFLNWLSTAAALASFALWSNLSAGNTIRRAPTLDTKGMHKRYEVGETSSADSPMSALSAKPIRRKTLLSSVGF</sequence>
<protein>
    <submittedName>
        <fullName evidence="2">Uncharacterized protein</fullName>
    </submittedName>
</protein>
<gene>
    <name evidence="2" type="ORF">B0T11DRAFT_348093</name>
</gene>
<feature type="transmembrane region" description="Helical" evidence="1">
    <location>
        <begin position="222"/>
        <end position="243"/>
    </location>
</feature>
<keyword evidence="3" id="KW-1185">Reference proteome</keyword>
<reference evidence="2" key="1">
    <citation type="journal article" date="2021" name="Nat. Commun.">
        <title>Genetic determinants of endophytism in the Arabidopsis root mycobiome.</title>
        <authorList>
            <person name="Mesny F."/>
            <person name="Miyauchi S."/>
            <person name="Thiergart T."/>
            <person name="Pickel B."/>
            <person name="Atanasova L."/>
            <person name="Karlsson M."/>
            <person name="Huettel B."/>
            <person name="Barry K.W."/>
            <person name="Haridas S."/>
            <person name="Chen C."/>
            <person name="Bauer D."/>
            <person name="Andreopoulos W."/>
            <person name="Pangilinan J."/>
            <person name="LaButti K."/>
            <person name="Riley R."/>
            <person name="Lipzen A."/>
            <person name="Clum A."/>
            <person name="Drula E."/>
            <person name="Henrissat B."/>
            <person name="Kohler A."/>
            <person name="Grigoriev I.V."/>
            <person name="Martin F.M."/>
            <person name="Hacquard S."/>
        </authorList>
    </citation>
    <scope>NUCLEOTIDE SEQUENCE</scope>
    <source>
        <strain evidence="2">MPI-CAGE-AT-0016</strain>
    </source>
</reference>
<dbReference type="AlphaFoldDB" id="A0A8K0TP52"/>
<accession>A0A8K0TP52</accession>
<keyword evidence="1" id="KW-0812">Transmembrane</keyword>
<evidence type="ECO:0000256" key="1">
    <source>
        <dbReference type="SAM" id="Phobius"/>
    </source>
</evidence>